<dbReference type="Pfam" id="PF02585">
    <property type="entry name" value="PIG-L"/>
    <property type="match status" value="1"/>
</dbReference>
<sequence>MEFIKTDAEVFIPDGKPVVEALKRTTHMTVSAHHDDIEIMAYHGIAECFNSNSNWFTGVVVTNGAGSSKGEFYSSFSEEEFINIRKLEQKKAAFIGEYSAVAMLNYTSAEAKDPGNTDIIKDLKLLISNAKPEIIYTHNLFDKHKTHISVALKVIEAVRDLEPSERPKKLYGCEVWRSLDWLMSSDRVTFDASANPNIASALIEVYNSQIAGNKEYHKAAIGRRHANATFYSSHTSDLSKNSILGMDLTPLIVDTAMDISLFAKGFIERFSVEALNAIKDAL</sequence>
<dbReference type="InterPro" id="IPR003737">
    <property type="entry name" value="GlcNAc_PI_deacetylase-related"/>
</dbReference>
<accession>A0A0L6JNS7</accession>
<evidence type="ECO:0000313" key="2">
    <source>
        <dbReference type="Proteomes" id="UP000036923"/>
    </source>
</evidence>
<dbReference type="AlphaFoldDB" id="A0A0L6JNS7"/>
<dbReference type="RefSeq" id="WP_036941846.1">
    <property type="nucleotide sequence ID" value="NZ_JQKC01000016.1"/>
</dbReference>
<proteinExistence type="predicted"/>
<protein>
    <submittedName>
        <fullName evidence="1">LmbE family protein</fullName>
    </submittedName>
</protein>
<dbReference type="InterPro" id="IPR024078">
    <property type="entry name" value="LmbE-like_dom_sf"/>
</dbReference>
<dbReference type="EMBL" id="LGTC01000001">
    <property type="protein sequence ID" value="KNY27027.1"/>
    <property type="molecule type" value="Genomic_DNA"/>
</dbReference>
<evidence type="ECO:0000313" key="1">
    <source>
        <dbReference type="EMBL" id="KNY27027.1"/>
    </source>
</evidence>
<dbReference type="Gene3D" id="3.40.50.10320">
    <property type="entry name" value="LmbE-like"/>
    <property type="match status" value="1"/>
</dbReference>
<dbReference type="STRING" id="398512.Bccel_2292"/>
<name>A0A0L6JNS7_9FIRM</name>
<gene>
    <name evidence="1" type="ORF">Bccel_2292</name>
</gene>
<reference evidence="2" key="1">
    <citation type="submission" date="2015-07" db="EMBL/GenBank/DDBJ databases">
        <title>Near-Complete Genome Sequence of the Cellulolytic Bacterium Bacteroides (Pseudobacteroides) cellulosolvens ATCC 35603.</title>
        <authorList>
            <person name="Dassa B."/>
            <person name="Utturkar S.M."/>
            <person name="Klingeman D.M."/>
            <person name="Hurt R.A."/>
            <person name="Keller M."/>
            <person name="Xu J."/>
            <person name="Reddy Y.H.K."/>
            <person name="Borovok I."/>
            <person name="Grinberg I.R."/>
            <person name="Lamed R."/>
            <person name="Zhivin O."/>
            <person name="Bayer E.A."/>
            <person name="Brown S.D."/>
        </authorList>
    </citation>
    <scope>NUCLEOTIDE SEQUENCE [LARGE SCALE GENOMIC DNA]</scope>
    <source>
        <strain evidence="2">DSM 2933</strain>
    </source>
</reference>
<comment type="caution">
    <text evidence="1">The sequence shown here is derived from an EMBL/GenBank/DDBJ whole genome shotgun (WGS) entry which is preliminary data.</text>
</comment>
<dbReference type="eggNOG" id="COG2120">
    <property type="taxonomic scope" value="Bacteria"/>
</dbReference>
<organism evidence="1 2">
    <name type="scientific">Pseudobacteroides cellulosolvens ATCC 35603 = DSM 2933</name>
    <dbReference type="NCBI Taxonomy" id="398512"/>
    <lineage>
        <taxon>Bacteria</taxon>
        <taxon>Bacillati</taxon>
        <taxon>Bacillota</taxon>
        <taxon>Clostridia</taxon>
        <taxon>Eubacteriales</taxon>
        <taxon>Oscillospiraceae</taxon>
        <taxon>Pseudobacteroides</taxon>
    </lineage>
</organism>
<dbReference type="Proteomes" id="UP000036923">
    <property type="component" value="Unassembled WGS sequence"/>
</dbReference>
<keyword evidence="2" id="KW-1185">Reference proteome</keyword>
<dbReference type="SUPFAM" id="SSF102588">
    <property type="entry name" value="LmbE-like"/>
    <property type="match status" value="1"/>
</dbReference>